<reference evidence="3 4" key="1">
    <citation type="submission" date="2021-05" db="EMBL/GenBank/DDBJ databases">
        <title>Comparative genomic studies on the polysaccharide-degrading batcterial strains of the Flammeovirga genus.</title>
        <authorList>
            <person name="Zewei F."/>
            <person name="Zheng Z."/>
            <person name="Yu L."/>
            <person name="Ruyue G."/>
            <person name="Yanhong M."/>
            <person name="Yuanyuan C."/>
            <person name="Jingyan G."/>
            <person name="Wenjun H."/>
        </authorList>
    </citation>
    <scope>NUCLEOTIDE SEQUENCE [LARGE SCALE GENOMIC DNA]</scope>
    <source>
        <strain evidence="3 4">NBRC:100898</strain>
    </source>
</reference>
<name>A0AAX1MZS1_9BACT</name>
<dbReference type="InterPro" id="IPR019734">
    <property type="entry name" value="TPR_rpt"/>
</dbReference>
<dbReference type="Proteomes" id="UP000678679">
    <property type="component" value="Chromosome 1"/>
</dbReference>
<dbReference type="PANTHER" id="PTHR12558:SF44">
    <property type="entry name" value="TETRATRICOPEPTIDE REPEAT-CONTAINING PROTEIN"/>
    <property type="match status" value="1"/>
</dbReference>
<organism evidence="3 4">
    <name type="scientific">Flammeovirga yaeyamensis</name>
    <dbReference type="NCBI Taxonomy" id="367791"/>
    <lineage>
        <taxon>Bacteria</taxon>
        <taxon>Pseudomonadati</taxon>
        <taxon>Bacteroidota</taxon>
        <taxon>Cytophagia</taxon>
        <taxon>Cytophagales</taxon>
        <taxon>Flammeovirgaceae</taxon>
        <taxon>Flammeovirga</taxon>
    </lineage>
</organism>
<sequence>MTNSKIYLPMRKLLLLLFTFLCSLAVAQERNAVDLFFKNAEKFRAAKDYDRAILEYSQAISIADSTAKVRYWKGVCYLLTKDSANAIKDWNRALELDNNYIPAYLGLSSIYENQKDFDNYKKVKSMWLEHEKDPIKKIKLCLETTKFFFDKEMFDDARIYTKAGIELSPNDIDILFLDAKIANKIGKNQEAILTIDKILGMYPSYAKPQQLAKYKYEKGLAFYLLEDYDRAMPILEEANMGPYQSLVAKLKPDYYFSVAKAYEDIYEFERSKDLLHIAMKVDKTYIKANILLADIIVKQENHHKGIHYFELGLKDYQGNDKIYLHAYNEFIDILLCSKKYEEALEYSNKALVNFKRTRSLLFFKTVALFKLNKREEAINTGLELLSDTNITPQEFVKASLLMGHIYGMQDPLKCKQSLQAARKGPYYHVASYSLDHYTMMSLNKQAL</sequence>
<dbReference type="KEGG" id="fya:KMW28_13840"/>
<protein>
    <submittedName>
        <fullName evidence="3">Tetratricopeptide repeat protein</fullName>
    </submittedName>
</protein>
<evidence type="ECO:0000256" key="2">
    <source>
        <dbReference type="SAM" id="SignalP"/>
    </source>
</evidence>
<feature type="chain" id="PRO_5043948439" evidence="2">
    <location>
        <begin position="28"/>
        <end position="447"/>
    </location>
</feature>
<dbReference type="PANTHER" id="PTHR12558">
    <property type="entry name" value="CELL DIVISION CYCLE 16,23,27"/>
    <property type="match status" value="1"/>
</dbReference>
<dbReference type="InterPro" id="IPR011990">
    <property type="entry name" value="TPR-like_helical_dom_sf"/>
</dbReference>
<dbReference type="Gene3D" id="1.25.40.10">
    <property type="entry name" value="Tetratricopeptide repeat domain"/>
    <property type="match status" value="3"/>
</dbReference>
<feature type="signal peptide" evidence="2">
    <location>
        <begin position="1"/>
        <end position="27"/>
    </location>
</feature>
<keyword evidence="1" id="KW-0802">TPR repeat</keyword>
<evidence type="ECO:0000313" key="4">
    <source>
        <dbReference type="Proteomes" id="UP000678679"/>
    </source>
</evidence>
<dbReference type="EMBL" id="CP076132">
    <property type="protein sequence ID" value="QWG00732.1"/>
    <property type="molecule type" value="Genomic_DNA"/>
</dbReference>
<dbReference type="RefSeq" id="WP_169665074.1">
    <property type="nucleotide sequence ID" value="NZ_CP076132.1"/>
</dbReference>
<feature type="repeat" description="TPR" evidence="1">
    <location>
        <begin position="67"/>
        <end position="100"/>
    </location>
</feature>
<proteinExistence type="predicted"/>
<dbReference type="SUPFAM" id="SSF48452">
    <property type="entry name" value="TPR-like"/>
    <property type="match status" value="2"/>
</dbReference>
<keyword evidence="4" id="KW-1185">Reference proteome</keyword>
<dbReference type="AlphaFoldDB" id="A0AAX1MZS1"/>
<accession>A0AAX1MZS1</accession>
<dbReference type="GO" id="GO:0051301">
    <property type="term" value="P:cell division"/>
    <property type="evidence" value="ECO:0007669"/>
    <property type="project" value="TreeGrafter"/>
</dbReference>
<dbReference type="SMART" id="SM00028">
    <property type="entry name" value="TPR"/>
    <property type="match status" value="7"/>
</dbReference>
<evidence type="ECO:0000313" key="3">
    <source>
        <dbReference type="EMBL" id="QWG00732.1"/>
    </source>
</evidence>
<gene>
    <name evidence="3" type="ORF">KMW28_13840</name>
</gene>
<keyword evidence="2" id="KW-0732">Signal</keyword>
<evidence type="ECO:0000256" key="1">
    <source>
        <dbReference type="PROSITE-ProRule" id="PRU00339"/>
    </source>
</evidence>
<dbReference type="Pfam" id="PF13432">
    <property type="entry name" value="TPR_16"/>
    <property type="match status" value="1"/>
</dbReference>
<dbReference type="PROSITE" id="PS50005">
    <property type="entry name" value="TPR"/>
    <property type="match status" value="1"/>
</dbReference>